<dbReference type="AlphaFoldDB" id="A0A6J4KLG1"/>
<organism evidence="3">
    <name type="scientific">uncultured Coleofasciculus sp</name>
    <dbReference type="NCBI Taxonomy" id="1267456"/>
    <lineage>
        <taxon>Bacteria</taxon>
        <taxon>Bacillati</taxon>
        <taxon>Cyanobacteriota</taxon>
        <taxon>Cyanophyceae</taxon>
        <taxon>Coleofasciculales</taxon>
        <taxon>Coleofasciculaceae</taxon>
        <taxon>Coleofasciculus</taxon>
        <taxon>environmental samples</taxon>
    </lineage>
</organism>
<evidence type="ECO:0000256" key="2">
    <source>
        <dbReference type="SAM" id="SignalP"/>
    </source>
</evidence>
<sequence length="86" mass="9658">MSRAKFRTSNWVNFSLLALLLTSSGVTLTACRNVRFGPQSTKQKKEDKPVKTDKKSPENQSTKSKSKKSDQKPAENQDTQVDDDPE</sequence>
<feature type="compositionally biased region" description="Basic and acidic residues" evidence="1">
    <location>
        <begin position="43"/>
        <end position="57"/>
    </location>
</feature>
<feature type="chain" id="PRO_5027011629" description="Lipoprotein" evidence="2">
    <location>
        <begin position="30"/>
        <end position="86"/>
    </location>
</feature>
<reference evidence="3" key="1">
    <citation type="submission" date="2020-02" db="EMBL/GenBank/DDBJ databases">
        <authorList>
            <person name="Meier V. D."/>
        </authorList>
    </citation>
    <scope>NUCLEOTIDE SEQUENCE</scope>
    <source>
        <strain evidence="3">AVDCRST_MAG92</strain>
    </source>
</reference>
<accession>A0A6J4KLG1</accession>
<proteinExistence type="predicted"/>
<keyword evidence="2" id="KW-0732">Signal</keyword>
<evidence type="ECO:0008006" key="4">
    <source>
        <dbReference type="Google" id="ProtNLM"/>
    </source>
</evidence>
<dbReference type="EMBL" id="CADCTM010000941">
    <property type="protein sequence ID" value="CAA9308195.1"/>
    <property type="molecule type" value="Genomic_DNA"/>
</dbReference>
<dbReference type="PROSITE" id="PS51257">
    <property type="entry name" value="PROKAR_LIPOPROTEIN"/>
    <property type="match status" value="1"/>
</dbReference>
<evidence type="ECO:0000256" key="1">
    <source>
        <dbReference type="SAM" id="MobiDB-lite"/>
    </source>
</evidence>
<feature type="region of interest" description="Disordered" evidence="1">
    <location>
        <begin position="35"/>
        <end position="86"/>
    </location>
</feature>
<name>A0A6J4KLG1_9CYAN</name>
<protein>
    <recommendedName>
        <fullName evidence="4">Lipoprotein</fullName>
    </recommendedName>
</protein>
<gene>
    <name evidence="3" type="ORF">AVDCRST_MAG92-5626</name>
</gene>
<feature type="signal peptide" evidence="2">
    <location>
        <begin position="1"/>
        <end position="29"/>
    </location>
</feature>
<evidence type="ECO:0000313" key="3">
    <source>
        <dbReference type="EMBL" id="CAA9308195.1"/>
    </source>
</evidence>